<reference evidence="3 4" key="1">
    <citation type="submission" date="2023-08" db="EMBL/GenBank/DDBJ databases">
        <title>Implementing the SeqCode for naming new Mesorhizobium species isolated from Vachellia karroo root nodules.</title>
        <authorList>
            <person name="Van Lill M."/>
        </authorList>
    </citation>
    <scope>NUCLEOTIDE SEQUENCE [LARGE SCALE GENOMIC DNA]</scope>
    <source>
        <strain evidence="3 4">VK23A</strain>
    </source>
</reference>
<proteinExistence type="predicted"/>
<gene>
    <name evidence="3" type="ORF">RFM27_03150</name>
</gene>
<dbReference type="RefSeq" id="WP_320315230.1">
    <property type="nucleotide sequence ID" value="NZ_JAVIIX010000001.1"/>
</dbReference>
<feature type="domain" description="Integrase catalytic" evidence="2">
    <location>
        <begin position="290"/>
        <end position="514"/>
    </location>
</feature>
<evidence type="ECO:0000256" key="1">
    <source>
        <dbReference type="SAM" id="MobiDB-lite"/>
    </source>
</evidence>
<feature type="region of interest" description="Disordered" evidence="1">
    <location>
        <begin position="689"/>
        <end position="749"/>
    </location>
</feature>
<dbReference type="InterPro" id="IPR012337">
    <property type="entry name" value="RNaseH-like_sf"/>
</dbReference>
<accession>A0ABU4X9C9</accession>
<evidence type="ECO:0000313" key="3">
    <source>
        <dbReference type="EMBL" id="MDX8471063.1"/>
    </source>
</evidence>
<dbReference type="PROSITE" id="PS50994">
    <property type="entry name" value="INTEGRASE"/>
    <property type="match status" value="1"/>
</dbReference>
<sequence length="749" mass="84831">MKVLNPDSATRAERAHLFGRHDRLLIDGQSFRVERKVKDTHVLQPVTGDLIAEDYFVVKSDKEINALIRSKRIRIDEGYYSKALAILRVRFDDSDLTDLSEEELRTLAWKKEWCVRFLDAATNLQGRWRPRRIIDDFARFVEENRDLMDRWYLDTFGERRRPGRRIKGEVRKAFDYPSPSALKKWLARFINGNCRMESLRPHYSECGNRNQLDPRAADVIAIEVRKYASLLQPRMADICEDVDLALYNINKNLPEHQQVYASHNAVRRKIHLLDPFMVDAGRKGSDYAFRKYTPVGKGLQVTQALGRVEMDDWEVDLHTLVAKSSFWKSLTPKQRSLVPRIRTTLTAGIDCASRAIVGFNLAFGPPSTAATKSALRSVMIDKSELAEAAGATASWHMHGRPLNLATDGGPVFRSEFDTAASRVSVPRVVPEQDPRKRGTIEAFFRIIKRLCRYFAGRSFSNVVKQGDYPAEELASLTVGEFYRSLIRFIVDHYHMRPHRGLEGRTPYAQWEELAKQGLPPAPSDEQLAVAFGLTRRQRSITKHGIESVGISYNSMELAEVHMKVGQKKVDAIVEPEDLGHVYVLIPKHIRGRIEGIPGSQHFLRVPAVDPKFKGRTLADHLLAKRAVREVLKQEEALGRPIRISAHRDLLDLSRGVMDRAAVPSHVVTEKTLDMLEKRIRFAAQAALGPDRHAAEETGGDQPGELVATAIRRRGERDDADPPRTIQDHDALPKPRPFGGSLNLDDGEDA</sequence>
<keyword evidence="4" id="KW-1185">Reference proteome</keyword>
<organism evidence="3 4">
    <name type="scientific">Mesorhizobium dulcispinae</name>
    <dbReference type="NCBI Taxonomy" id="3072316"/>
    <lineage>
        <taxon>Bacteria</taxon>
        <taxon>Pseudomonadati</taxon>
        <taxon>Pseudomonadota</taxon>
        <taxon>Alphaproteobacteria</taxon>
        <taxon>Hyphomicrobiales</taxon>
        <taxon>Phyllobacteriaceae</taxon>
        <taxon>Mesorhizobium</taxon>
    </lineage>
</organism>
<dbReference type="Pfam" id="PF09299">
    <property type="entry name" value="Mu-transpos_C"/>
    <property type="match status" value="1"/>
</dbReference>
<dbReference type="InterPro" id="IPR015378">
    <property type="entry name" value="Transposase-like_Mu_C"/>
</dbReference>
<dbReference type="EMBL" id="JAVIIZ010000001">
    <property type="protein sequence ID" value="MDX8471063.1"/>
    <property type="molecule type" value="Genomic_DNA"/>
</dbReference>
<dbReference type="InterPro" id="IPR001584">
    <property type="entry name" value="Integrase_cat-core"/>
</dbReference>
<dbReference type="Proteomes" id="UP001271780">
    <property type="component" value="Unassembled WGS sequence"/>
</dbReference>
<comment type="caution">
    <text evidence="3">The sequence shown here is derived from an EMBL/GenBank/DDBJ whole genome shotgun (WGS) entry which is preliminary data.</text>
</comment>
<protein>
    <submittedName>
        <fullName evidence="3">Mu transposase C-terminal domain-containing protein</fullName>
    </submittedName>
</protein>
<name>A0ABU4X9C9_9HYPH</name>
<dbReference type="InterPro" id="IPR036397">
    <property type="entry name" value="RNaseH_sf"/>
</dbReference>
<dbReference type="Gene3D" id="3.30.420.10">
    <property type="entry name" value="Ribonuclease H-like superfamily/Ribonuclease H"/>
    <property type="match status" value="1"/>
</dbReference>
<evidence type="ECO:0000313" key="4">
    <source>
        <dbReference type="Proteomes" id="UP001271780"/>
    </source>
</evidence>
<evidence type="ECO:0000259" key="2">
    <source>
        <dbReference type="PROSITE" id="PS50994"/>
    </source>
</evidence>
<feature type="compositionally biased region" description="Basic and acidic residues" evidence="1">
    <location>
        <begin position="712"/>
        <end position="732"/>
    </location>
</feature>
<dbReference type="SUPFAM" id="SSF53098">
    <property type="entry name" value="Ribonuclease H-like"/>
    <property type="match status" value="1"/>
</dbReference>